<protein>
    <submittedName>
        <fullName evidence="1">Uncharacterized protein</fullName>
    </submittedName>
</protein>
<evidence type="ECO:0000313" key="1">
    <source>
        <dbReference type="EMBL" id="KAB6635163.1"/>
    </source>
</evidence>
<evidence type="ECO:0000313" key="2">
    <source>
        <dbReference type="Proteomes" id="UP000462015"/>
    </source>
</evidence>
<proteinExistence type="predicted"/>
<dbReference type="Proteomes" id="UP000462015">
    <property type="component" value="Unassembled WGS sequence"/>
</dbReference>
<sequence length="412" mass="47187">MLMMILWSAKTTELLKIAPDNMVMTCVYLIIIVFYYQKYCRKGCLKPLYIILGIFALWYSAICIKYGGVQTIYFGILISTVIAYIAFNLFKQYEFFIYAEKVLVHLCILSLIVWGGYVIMPSLIGEVMDSVSVVDNAATMRANIFVVGIGNQTVEGLMIKRNIGFTWEAGRFSCFLVFAMFLNLSLHNMSLSWRKNRSFYILMAGLVSTLSTTGIIASFSLVLYYVYNKSTAYRVTMIIAGCLLIPVVWGMSFMGGKLVSLMDYEQEIRDMQWMFDRGVESITPQRITGAYLELQNFLNDFWLGYNVNENAFSMSALFDGREVWLANGVIQIFSMYGVFMGLFFYGLLIKSSALIIKVFNKKGTILFALIFLLLSISYEFWTSSVFLYCVYYALFNHYMPNYGVVYTSVKKV</sequence>
<dbReference type="AlphaFoldDB" id="A0A396BA62"/>
<comment type="caution">
    <text evidence="1">The sequence shown here is derived from an EMBL/GenBank/DDBJ whole genome shotgun (WGS) entry which is preliminary data.</text>
</comment>
<accession>A0A396BA62</accession>
<dbReference type="EMBL" id="WDAL01000020">
    <property type="protein sequence ID" value="KAB6635163.1"/>
    <property type="molecule type" value="Genomic_DNA"/>
</dbReference>
<name>A0A396BA62_PHOVU</name>
<gene>
    <name evidence="1" type="ORF">GAY12_11370</name>
</gene>
<reference evidence="1 2" key="1">
    <citation type="journal article" date="2019" name="Nat. Med.">
        <title>A library of human gut bacterial isolates paired with longitudinal multiomics data enables mechanistic microbiome research.</title>
        <authorList>
            <person name="Poyet M."/>
            <person name="Groussin M."/>
            <person name="Gibbons S.M."/>
            <person name="Avila-Pacheco J."/>
            <person name="Jiang X."/>
            <person name="Kearney S.M."/>
            <person name="Perrotta A.R."/>
            <person name="Berdy B."/>
            <person name="Zhao S."/>
            <person name="Lieberman T.D."/>
            <person name="Swanson P.K."/>
            <person name="Smith M."/>
            <person name="Roesemann S."/>
            <person name="Alexander J.E."/>
            <person name="Rich S.A."/>
            <person name="Livny J."/>
            <person name="Vlamakis H."/>
            <person name="Clish C."/>
            <person name="Bullock K."/>
            <person name="Deik A."/>
            <person name="Scott J."/>
            <person name="Pierce K.A."/>
            <person name="Xavier R.J."/>
            <person name="Alm E.J."/>
        </authorList>
    </citation>
    <scope>NUCLEOTIDE SEQUENCE [LARGE SCALE GENOMIC DNA]</scope>
    <source>
        <strain evidence="1 2">BIOML-A98</strain>
    </source>
</reference>
<organism evidence="1 2">
    <name type="scientific">Phocaeicola vulgatus</name>
    <name type="common">Bacteroides vulgatus</name>
    <dbReference type="NCBI Taxonomy" id="821"/>
    <lineage>
        <taxon>Bacteria</taxon>
        <taxon>Pseudomonadati</taxon>
        <taxon>Bacteroidota</taxon>
        <taxon>Bacteroidia</taxon>
        <taxon>Bacteroidales</taxon>
        <taxon>Bacteroidaceae</taxon>
        <taxon>Phocaeicola</taxon>
    </lineage>
</organism>